<keyword evidence="3" id="KW-1185">Reference proteome</keyword>
<proteinExistence type="predicted"/>
<dbReference type="Pfam" id="PF01883">
    <property type="entry name" value="FeS_assembly_P"/>
    <property type="match status" value="1"/>
</dbReference>
<dbReference type="KEGG" id="fgi:OP10G_0553"/>
<protein>
    <submittedName>
        <fullName evidence="2">FeS assembly SUF system protein</fullName>
    </submittedName>
</protein>
<evidence type="ECO:0000259" key="1">
    <source>
        <dbReference type="Pfam" id="PF01883"/>
    </source>
</evidence>
<accession>A0A068NK99</accession>
<dbReference type="EMBL" id="CP007139">
    <property type="protein sequence ID" value="AIE83921.1"/>
    <property type="molecule type" value="Genomic_DNA"/>
</dbReference>
<dbReference type="OrthoDB" id="9805360at2"/>
<feature type="domain" description="MIP18 family-like" evidence="1">
    <location>
        <begin position="24"/>
        <end position="94"/>
    </location>
</feature>
<evidence type="ECO:0000313" key="2">
    <source>
        <dbReference type="EMBL" id="AIE83921.1"/>
    </source>
</evidence>
<dbReference type="HOGENOM" id="CLU_091588_2_0_0"/>
<dbReference type="RefSeq" id="WP_025227423.1">
    <property type="nucleotide sequence ID" value="NZ_CP007139.1"/>
</dbReference>
<evidence type="ECO:0000313" key="3">
    <source>
        <dbReference type="Proteomes" id="UP000027982"/>
    </source>
</evidence>
<name>A0A068NK99_FIMGI</name>
<gene>
    <name evidence="2" type="ORF">OP10G_0553</name>
</gene>
<dbReference type="AlphaFoldDB" id="A0A068NK99"/>
<dbReference type="PANTHER" id="PTHR42831:SF1">
    <property type="entry name" value="FE-S PROTEIN MATURATION AUXILIARY FACTOR YITW"/>
    <property type="match status" value="1"/>
</dbReference>
<organism evidence="2 3">
    <name type="scientific">Fimbriimonas ginsengisoli Gsoil 348</name>
    <dbReference type="NCBI Taxonomy" id="661478"/>
    <lineage>
        <taxon>Bacteria</taxon>
        <taxon>Bacillati</taxon>
        <taxon>Armatimonadota</taxon>
        <taxon>Fimbriimonadia</taxon>
        <taxon>Fimbriimonadales</taxon>
        <taxon>Fimbriimonadaceae</taxon>
        <taxon>Fimbriimonas</taxon>
    </lineage>
</organism>
<dbReference type="STRING" id="661478.OP10G_0553"/>
<dbReference type="SUPFAM" id="SSF117916">
    <property type="entry name" value="Fe-S cluster assembly (FSCA) domain-like"/>
    <property type="match status" value="1"/>
</dbReference>
<sequence length="118" mass="13012">MPERIETPPAEPLNPIQRSLFANEVAEQIRTVYDPEIPVNVYDLGLIYDIQVDEAKNVHIVMTLTSPACPVAGTLPGEVEGAARQTPGVGKVSVELTWDPPFTIDRMPEDIRMMLGLD</sequence>
<dbReference type="eggNOG" id="COG2151">
    <property type="taxonomic scope" value="Bacteria"/>
</dbReference>
<dbReference type="Gene3D" id="3.30.300.130">
    <property type="entry name" value="Fe-S cluster assembly (FSCA)"/>
    <property type="match status" value="1"/>
</dbReference>
<dbReference type="InterPro" id="IPR052339">
    <property type="entry name" value="Fe-S_Maturation_MIP18"/>
</dbReference>
<reference evidence="2 3" key="1">
    <citation type="journal article" date="2014" name="PLoS ONE">
        <title>The first complete genome sequence of the class fimbriimonadia in the phylum armatimonadetes.</title>
        <authorList>
            <person name="Hu Z.Y."/>
            <person name="Wang Y.Z."/>
            <person name="Im W.T."/>
            <person name="Wang S.Y."/>
            <person name="Zhao G.P."/>
            <person name="Zheng H.J."/>
            <person name="Quan Z.X."/>
        </authorList>
    </citation>
    <scope>NUCLEOTIDE SEQUENCE [LARGE SCALE GENOMIC DNA]</scope>
    <source>
        <strain evidence="2">Gsoil 348</strain>
    </source>
</reference>
<dbReference type="InterPro" id="IPR034904">
    <property type="entry name" value="FSCA_dom_sf"/>
</dbReference>
<dbReference type="Proteomes" id="UP000027982">
    <property type="component" value="Chromosome"/>
</dbReference>
<dbReference type="PANTHER" id="PTHR42831">
    <property type="entry name" value="FE-S PROTEIN MATURATION AUXILIARY FACTOR YITW"/>
    <property type="match status" value="1"/>
</dbReference>
<dbReference type="InterPro" id="IPR002744">
    <property type="entry name" value="MIP18-like"/>
</dbReference>